<sequence>MDIEASFDMFEDELDILEIIEFGFPKRIYIRNNPLEDLDELTFFKRFRLYKTTVIELMRVLQPDLEYPNELNNSVSPVNQFLTCLRVYATGGHLSSVADFTQMDTSTVSRIVQKVSMCLVRLAPRYIKMPVAHEFRRKQTKFYNIARLPRVLGVVDGTQIRIQSPGGEDAEIFRNRKSYFSINTQVICDADLKFINLVASWPGSSHDSTIFNNSNVCTRFERGEFANGILLGDSGYPLKNFLLTPLRNPNNREQNLYNEALIRTRVTIERAIGVWKRRFPILAYGSRLKVETTLYIITATAVLHNIAREMNEPEPPQGDEISINELDYLIDIGQLQDVNINNISNNTQQQFVNYFASLQ</sequence>
<accession>A0AAR5P5G1</accession>
<dbReference type="KEGG" id="dpa:109534977"/>
<name>A0AAR5P5G1_DENPD</name>
<dbReference type="InterPro" id="IPR027806">
    <property type="entry name" value="HARBI1_dom"/>
</dbReference>
<proteinExistence type="inferred from homology"/>
<dbReference type="Pfam" id="PF13359">
    <property type="entry name" value="DDE_Tnp_4"/>
    <property type="match status" value="1"/>
</dbReference>
<evidence type="ECO:0000256" key="4">
    <source>
        <dbReference type="ARBA" id="ARBA00022722"/>
    </source>
</evidence>
<evidence type="ECO:0000256" key="2">
    <source>
        <dbReference type="ARBA" id="ARBA00004123"/>
    </source>
</evidence>
<dbReference type="AlphaFoldDB" id="A0AAR5P5G1"/>
<dbReference type="GO" id="GO:0046872">
    <property type="term" value="F:metal ion binding"/>
    <property type="evidence" value="ECO:0007669"/>
    <property type="project" value="UniProtKB-KW"/>
</dbReference>
<dbReference type="Proteomes" id="UP000019118">
    <property type="component" value="Unassembled WGS sequence"/>
</dbReference>
<evidence type="ECO:0000256" key="7">
    <source>
        <dbReference type="ARBA" id="ARBA00023242"/>
    </source>
</evidence>
<dbReference type="EnsemblMetazoa" id="XM_019900785.1">
    <property type="protein sequence ID" value="XP_019756344.1"/>
    <property type="gene ID" value="LOC109534977"/>
</dbReference>
<feature type="domain" description="DDE Tnp4" evidence="8">
    <location>
        <begin position="155"/>
        <end position="305"/>
    </location>
</feature>
<dbReference type="PANTHER" id="PTHR22930">
    <property type="match status" value="1"/>
</dbReference>
<dbReference type="InterPro" id="IPR045249">
    <property type="entry name" value="HARBI1-like"/>
</dbReference>
<evidence type="ECO:0000256" key="6">
    <source>
        <dbReference type="ARBA" id="ARBA00022801"/>
    </source>
</evidence>
<evidence type="ECO:0000313" key="9">
    <source>
        <dbReference type="EnsemblMetazoa" id="XP_019756344.1"/>
    </source>
</evidence>
<keyword evidence="7" id="KW-0539">Nucleus</keyword>
<dbReference type="GO" id="GO:0004518">
    <property type="term" value="F:nuclease activity"/>
    <property type="evidence" value="ECO:0007669"/>
    <property type="project" value="UniProtKB-KW"/>
</dbReference>
<dbReference type="RefSeq" id="XP_019756344.1">
    <property type="nucleotide sequence ID" value="XM_019900785.2"/>
</dbReference>
<keyword evidence="5" id="KW-0479">Metal-binding</keyword>
<protein>
    <recommendedName>
        <fullName evidence="8">DDE Tnp4 domain-containing protein</fullName>
    </recommendedName>
</protein>
<dbReference type="GO" id="GO:0016787">
    <property type="term" value="F:hydrolase activity"/>
    <property type="evidence" value="ECO:0007669"/>
    <property type="project" value="UniProtKB-KW"/>
</dbReference>
<evidence type="ECO:0000256" key="3">
    <source>
        <dbReference type="ARBA" id="ARBA00006958"/>
    </source>
</evidence>
<comment type="similarity">
    <text evidence="3">Belongs to the HARBI1 family.</text>
</comment>
<reference evidence="10" key="1">
    <citation type="journal article" date="2013" name="Genome Biol.">
        <title>Draft genome of the mountain pine beetle, Dendroctonus ponderosae Hopkins, a major forest pest.</title>
        <authorList>
            <person name="Keeling C.I."/>
            <person name="Yuen M.M."/>
            <person name="Liao N.Y."/>
            <person name="Docking T.R."/>
            <person name="Chan S.K."/>
            <person name="Taylor G.A."/>
            <person name="Palmquist D.L."/>
            <person name="Jackman S.D."/>
            <person name="Nguyen A."/>
            <person name="Li M."/>
            <person name="Henderson H."/>
            <person name="Janes J.K."/>
            <person name="Zhao Y."/>
            <person name="Pandoh P."/>
            <person name="Moore R."/>
            <person name="Sperling F.A."/>
            <person name="Huber D.P."/>
            <person name="Birol I."/>
            <person name="Jones S.J."/>
            <person name="Bohlmann J."/>
        </authorList>
    </citation>
    <scope>NUCLEOTIDE SEQUENCE</scope>
</reference>
<keyword evidence="10" id="KW-1185">Reference proteome</keyword>
<evidence type="ECO:0000313" key="10">
    <source>
        <dbReference type="Proteomes" id="UP000019118"/>
    </source>
</evidence>
<evidence type="ECO:0000256" key="1">
    <source>
        <dbReference type="ARBA" id="ARBA00001968"/>
    </source>
</evidence>
<dbReference type="GeneID" id="109534977"/>
<evidence type="ECO:0000256" key="5">
    <source>
        <dbReference type="ARBA" id="ARBA00022723"/>
    </source>
</evidence>
<comment type="cofactor">
    <cofactor evidence="1">
        <name>a divalent metal cation</name>
        <dbReference type="ChEBI" id="CHEBI:60240"/>
    </cofactor>
</comment>
<evidence type="ECO:0000259" key="8">
    <source>
        <dbReference type="Pfam" id="PF13359"/>
    </source>
</evidence>
<comment type="subcellular location">
    <subcellularLocation>
        <location evidence="2">Nucleus</location>
    </subcellularLocation>
</comment>
<reference evidence="9" key="2">
    <citation type="submission" date="2024-08" db="UniProtKB">
        <authorList>
            <consortium name="EnsemblMetazoa"/>
        </authorList>
    </citation>
    <scope>IDENTIFICATION</scope>
</reference>
<keyword evidence="6" id="KW-0378">Hydrolase</keyword>
<keyword evidence="4" id="KW-0540">Nuclease</keyword>
<dbReference type="GO" id="GO:0005634">
    <property type="term" value="C:nucleus"/>
    <property type="evidence" value="ECO:0007669"/>
    <property type="project" value="UniProtKB-SubCell"/>
</dbReference>
<dbReference type="PANTHER" id="PTHR22930:SF289">
    <property type="entry name" value="DDE TNP4 DOMAIN-CONTAINING PROTEIN-RELATED"/>
    <property type="match status" value="1"/>
</dbReference>
<organism evidence="9 10">
    <name type="scientific">Dendroctonus ponderosae</name>
    <name type="common">Mountain pine beetle</name>
    <dbReference type="NCBI Taxonomy" id="77166"/>
    <lineage>
        <taxon>Eukaryota</taxon>
        <taxon>Metazoa</taxon>
        <taxon>Ecdysozoa</taxon>
        <taxon>Arthropoda</taxon>
        <taxon>Hexapoda</taxon>
        <taxon>Insecta</taxon>
        <taxon>Pterygota</taxon>
        <taxon>Neoptera</taxon>
        <taxon>Endopterygota</taxon>
        <taxon>Coleoptera</taxon>
        <taxon>Polyphaga</taxon>
        <taxon>Cucujiformia</taxon>
        <taxon>Curculionidae</taxon>
        <taxon>Scolytinae</taxon>
        <taxon>Dendroctonus</taxon>
    </lineage>
</organism>